<gene>
    <name evidence="1" type="ORF">DFH07DRAFT_940283</name>
</gene>
<evidence type="ECO:0000313" key="1">
    <source>
        <dbReference type="EMBL" id="KAJ7758531.1"/>
    </source>
</evidence>
<dbReference type="AlphaFoldDB" id="A0AAD7JAE1"/>
<protein>
    <submittedName>
        <fullName evidence="1">Uncharacterized protein</fullName>
    </submittedName>
</protein>
<accession>A0AAD7JAE1</accession>
<name>A0AAD7JAE1_9AGAR</name>
<evidence type="ECO:0000313" key="2">
    <source>
        <dbReference type="Proteomes" id="UP001215280"/>
    </source>
</evidence>
<keyword evidence="2" id="KW-1185">Reference proteome</keyword>
<sequence length="298" mass="32652">MDALNLLPPHDDSPPLTQTIPPAASTYRFVIAAEKDAVQRYSEQHQPQAVKDAAAYNIVASRVVGLLSPALFNMPPILGDTPITTLTTEHNATRRYTISGESLVDTAIVIRTTTTPTLPPSRWTNWKICLRMQIQCDHRTARTRALARDGYYCMVTNTIDANSWEKNKAVKELGSKIGAAIHDVQTSLTLSALQRQHAGAASRAHDLFNIISLKVLHAAFGRLKLAFEPTADGERYSNALKAAVENNFGYLYNANVGTAGDICPPSWRHCDKSDADFGVNLFGRRLCGIKVALASHWG</sequence>
<dbReference type="EMBL" id="JARJLG010000055">
    <property type="protein sequence ID" value="KAJ7758531.1"/>
    <property type="molecule type" value="Genomic_DNA"/>
</dbReference>
<dbReference type="Proteomes" id="UP001215280">
    <property type="component" value="Unassembled WGS sequence"/>
</dbReference>
<proteinExistence type="predicted"/>
<reference evidence="1" key="1">
    <citation type="submission" date="2023-03" db="EMBL/GenBank/DDBJ databases">
        <title>Massive genome expansion in bonnet fungi (Mycena s.s.) driven by repeated elements and novel gene families across ecological guilds.</title>
        <authorList>
            <consortium name="Lawrence Berkeley National Laboratory"/>
            <person name="Harder C.B."/>
            <person name="Miyauchi S."/>
            <person name="Viragh M."/>
            <person name="Kuo A."/>
            <person name="Thoen E."/>
            <person name="Andreopoulos B."/>
            <person name="Lu D."/>
            <person name="Skrede I."/>
            <person name="Drula E."/>
            <person name="Henrissat B."/>
            <person name="Morin E."/>
            <person name="Kohler A."/>
            <person name="Barry K."/>
            <person name="LaButti K."/>
            <person name="Morin E."/>
            <person name="Salamov A."/>
            <person name="Lipzen A."/>
            <person name="Mereny Z."/>
            <person name="Hegedus B."/>
            <person name="Baldrian P."/>
            <person name="Stursova M."/>
            <person name="Weitz H."/>
            <person name="Taylor A."/>
            <person name="Grigoriev I.V."/>
            <person name="Nagy L.G."/>
            <person name="Martin F."/>
            <person name="Kauserud H."/>
        </authorList>
    </citation>
    <scope>NUCLEOTIDE SEQUENCE</scope>
    <source>
        <strain evidence="1">CBHHK188m</strain>
    </source>
</reference>
<organism evidence="1 2">
    <name type="scientific">Mycena maculata</name>
    <dbReference type="NCBI Taxonomy" id="230809"/>
    <lineage>
        <taxon>Eukaryota</taxon>
        <taxon>Fungi</taxon>
        <taxon>Dikarya</taxon>
        <taxon>Basidiomycota</taxon>
        <taxon>Agaricomycotina</taxon>
        <taxon>Agaricomycetes</taxon>
        <taxon>Agaricomycetidae</taxon>
        <taxon>Agaricales</taxon>
        <taxon>Marasmiineae</taxon>
        <taxon>Mycenaceae</taxon>
        <taxon>Mycena</taxon>
    </lineage>
</organism>
<comment type="caution">
    <text evidence="1">The sequence shown here is derived from an EMBL/GenBank/DDBJ whole genome shotgun (WGS) entry which is preliminary data.</text>
</comment>